<sequence length="352" mass="40662">MNNNLYDDSSQTTCSTQVSSENSYITNTMEVEIPFNLILNDQSNLSCPKTFEMIKNINLNDQSQIHYKNLIENSGNLIDQHLNENNKHYLSNSNNNFSISHSHLKQMICPNSTHFRTDLPELRQNVKNLQSTEDVNEEFTISPQKLYALSVKSEIKNKFFKKDYTGVNDLFLNSIFNSSQFKFIITYGVENYAASNQIGLCLTIFAKTYIYTSLERLSHCLSSKNITLKCYSKSLDFINNHLCNIGLGEENVEVMYFVNSSNLLSFLKIKSMYETNFIDLISDNILEINKNFINEVLLKEKILKFKINYSTGSSTYMQSFVKFYSQKASLFKSINVPVVETLTYDVFQRQML</sequence>
<dbReference type="Proteomes" id="UP000035681">
    <property type="component" value="Unplaced"/>
</dbReference>
<name>A0A0K0DTT8_STRER</name>
<evidence type="ECO:0000313" key="2">
    <source>
        <dbReference type="WBParaSite" id="SSTP_0000065100.1"/>
    </source>
</evidence>
<proteinExistence type="predicted"/>
<accession>A0A0K0DTT8</accession>
<dbReference type="AlphaFoldDB" id="A0A0K0DTT8"/>
<dbReference type="WBParaSite" id="TCONS_00013691.p1">
    <property type="protein sequence ID" value="TCONS_00013691.p1"/>
    <property type="gene ID" value="XLOC_008539"/>
</dbReference>
<keyword evidence="1" id="KW-1185">Reference proteome</keyword>
<protein>
    <submittedName>
        <fullName evidence="2">EKC/KEOPS complex subunit CGI121</fullName>
    </submittedName>
</protein>
<dbReference type="WBParaSite" id="SSTP_0000065100.1">
    <property type="protein sequence ID" value="SSTP_0000065100.1"/>
    <property type="gene ID" value="SSTP_0000065100"/>
</dbReference>
<organism evidence="2">
    <name type="scientific">Strongyloides stercoralis</name>
    <name type="common">Threadworm</name>
    <dbReference type="NCBI Taxonomy" id="6248"/>
    <lineage>
        <taxon>Eukaryota</taxon>
        <taxon>Metazoa</taxon>
        <taxon>Ecdysozoa</taxon>
        <taxon>Nematoda</taxon>
        <taxon>Chromadorea</taxon>
        <taxon>Rhabditida</taxon>
        <taxon>Tylenchina</taxon>
        <taxon>Panagrolaimomorpha</taxon>
        <taxon>Strongyloidoidea</taxon>
        <taxon>Strongyloididae</taxon>
        <taxon>Strongyloides</taxon>
    </lineage>
</organism>
<evidence type="ECO:0000313" key="1">
    <source>
        <dbReference type="Proteomes" id="UP000035681"/>
    </source>
</evidence>
<reference evidence="2" key="1">
    <citation type="submission" date="2015-08" db="UniProtKB">
        <authorList>
            <consortium name="WormBaseParasite"/>
        </authorList>
    </citation>
    <scope>IDENTIFICATION</scope>
</reference>